<evidence type="ECO:0000256" key="1">
    <source>
        <dbReference type="ARBA" id="ARBA00007228"/>
    </source>
</evidence>
<dbReference type="KEGG" id="fho:H9Q81_01090"/>
<dbReference type="SUPFAM" id="SSF75217">
    <property type="entry name" value="alpha/beta knot"/>
    <property type="match status" value="1"/>
</dbReference>
<dbReference type="Gene3D" id="3.40.1280.10">
    <property type="match status" value="1"/>
</dbReference>
<dbReference type="InterPro" id="IPR053888">
    <property type="entry name" value="MRM3-like_sub_bind"/>
</dbReference>
<dbReference type="PANTHER" id="PTHR43191">
    <property type="entry name" value="RRNA METHYLTRANSFERASE 3"/>
    <property type="match status" value="1"/>
</dbReference>
<dbReference type="GO" id="GO:0006396">
    <property type="term" value="P:RNA processing"/>
    <property type="evidence" value="ECO:0007669"/>
    <property type="project" value="InterPro"/>
</dbReference>
<keyword evidence="3 6" id="KW-0808">Transferase</keyword>
<dbReference type="CDD" id="cd18095">
    <property type="entry name" value="SpoU-like_rRNA-MTase"/>
    <property type="match status" value="1"/>
</dbReference>
<dbReference type="InterPro" id="IPR029064">
    <property type="entry name" value="Ribosomal_eL30-like_sf"/>
</dbReference>
<evidence type="ECO:0000259" key="4">
    <source>
        <dbReference type="Pfam" id="PF00588"/>
    </source>
</evidence>
<reference evidence="6 7" key="1">
    <citation type="submission" date="2020-08" db="EMBL/GenBank/DDBJ databases">
        <authorList>
            <person name="Liu C."/>
            <person name="Sun Q."/>
        </authorList>
    </citation>
    <scope>NUCLEOTIDE SEQUENCE [LARGE SCALE GENOMIC DNA]</scope>
    <source>
        <strain evidence="6 7">NSJ-57</strain>
    </source>
</reference>
<dbReference type="Proteomes" id="UP000515913">
    <property type="component" value="Chromosome"/>
</dbReference>
<dbReference type="RefSeq" id="WP_101473433.1">
    <property type="nucleotide sequence ID" value="NZ_CP060637.1"/>
</dbReference>
<feature type="domain" description="MRM3-like substrate binding" evidence="5">
    <location>
        <begin position="9"/>
        <end position="91"/>
    </location>
</feature>
<feature type="domain" description="tRNA/rRNA methyltransferase SpoU type" evidence="4">
    <location>
        <begin position="108"/>
        <end position="247"/>
    </location>
</feature>
<dbReference type="GO" id="GO:0032259">
    <property type="term" value="P:methylation"/>
    <property type="evidence" value="ECO:0007669"/>
    <property type="project" value="UniProtKB-KW"/>
</dbReference>
<dbReference type="GO" id="GO:0008173">
    <property type="term" value="F:RNA methyltransferase activity"/>
    <property type="evidence" value="ECO:0007669"/>
    <property type="project" value="InterPro"/>
</dbReference>
<dbReference type="InterPro" id="IPR001537">
    <property type="entry name" value="SpoU_MeTrfase"/>
</dbReference>
<organism evidence="6 7">
    <name type="scientific">Fusobacterium hominis</name>
    <dbReference type="NCBI Taxonomy" id="2764326"/>
    <lineage>
        <taxon>Bacteria</taxon>
        <taxon>Fusobacteriati</taxon>
        <taxon>Fusobacteriota</taxon>
        <taxon>Fusobacteriia</taxon>
        <taxon>Fusobacteriales</taxon>
        <taxon>Fusobacteriaceae</taxon>
        <taxon>Fusobacterium</taxon>
    </lineage>
</organism>
<dbReference type="InterPro" id="IPR029028">
    <property type="entry name" value="Alpha/beta_knot_MTases"/>
</dbReference>
<dbReference type="AlphaFoldDB" id="A0A7G9GXD2"/>
<dbReference type="SUPFAM" id="SSF55315">
    <property type="entry name" value="L30e-like"/>
    <property type="match status" value="1"/>
</dbReference>
<name>A0A7G9GXD2_9FUSO</name>
<keyword evidence="7" id="KW-1185">Reference proteome</keyword>
<dbReference type="EMBL" id="CP060637">
    <property type="protein sequence ID" value="QNM15464.1"/>
    <property type="molecule type" value="Genomic_DNA"/>
</dbReference>
<keyword evidence="2 6" id="KW-0489">Methyltransferase</keyword>
<evidence type="ECO:0000259" key="5">
    <source>
        <dbReference type="Pfam" id="PF22435"/>
    </source>
</evidence>
<protein>
    <submittedName>
        <fullName evidence="6">RNA methyltransferase</fullName>
    </submittedName>
</protein>
<dbReference type="InterPro" id="IPR029026">
    <property type="entry name" value="tRNA_m1G_MTases_N"/>
</dbReference>
<evidence type="ECO:0000256" key="2">
    <source>
        <dbReference type="ARBA" id="ARBA00022603"/>
    </source>
</evidence>
<sequence length="256" mass="29195">MEHINSIENSTIKKIKKLKLKKYRELEKMFLAEGHKFLDFKYSPEIIVIREDILNDEFIIKKVEKFQCRKLVVDNKIFTQLSSQENSQGIIIVYPYCESNIDNIQSDIIVLDKIQDPGNLGTIIRVADAAGFKDILLSYGSVDCYNEKVVRSSMGSIFNMNIIYLADTDIINFLKEKQYNLLVTALEKDSIEYTNIELKDKNAIVFGSEGNGVSKDFLKVANETVIIPIYGSAESLNVAIASGIMIYKVRELRNKK</sequence>
<accession>A0A7G9GXD2</accession>
<dbReference type="GO" id="GO:0003723">
    <property type="term" value="F:RNA binding"/>
    <property type="evidence" value="ECO:0007669"/>
    <property type="project" value="InterPro"/>
</dbReference>
<dbReference type="InterPro" id="IPR051259">
    <property type="entry name" value="rRNA_Methyltransferase"/>
</dbReference>
<comment type="similarity">
    <text evidence="1">Belongs to the class IV-like SAM-binding methyltransferase superfamily. RNA methyltransferase TrmH family.</text>
</comment>
<gene>
    <name evidence="6" type="ORF">H9Q81_01090</name>
</gene>
<evidence type="ECO:0000313" key="6">
    <source>
        <dbReference type="EMBL" id="QNM15464.1"/>
    </source>
</evidence>
<evidence type="ECO:0000313" key="7">
    <source>
        <dbReference type="Proteomes" id="UP000515913"/>
    </source>
</evidence>
<evidence type="ECO:0000256" key="3">
    <source>
        <dbReference type="ARBA" id="ARBA00022679"/>
    </source>
</evidence>
<dbReference type="Pfam" id="PF00588">
    <property type="entry name" value="SpoU_methylase"/>
    <property type="match status" value="1"/>
</dbReference>
<dbReference type="PANTHER" id="PTHR43191:SF2">
    <property type="entry name" value="RRNA METHYLTRANSFERASE 3, MITOCHONDRIAL"/>
    <property type="match status" value="1"/>
</dbReference>
<proteinExistence type="inferred from homology"/>
<dbReference type="Pfam" id="PF22435">
    <property type="entry name" value="MRM3-like_sub_bind"/>
    <property type="match status" value="1"/>
</dbReference>
<dbReference type="Gene3D" id="3.30.1330.30">
    <property type="match status" value="1"/>
</dbReference>